<sequence>MINKMRSKPKLLVITAMDGKKVIGYKIEYELDDKKFYSWLDGVYTIIESMVLLLQLMKKQHQYLKENGYCAVQTKTMNRWRSMLVNHLELSKNP</sequence>
<dbReference type="AlphaFoldDB" id="A0A1H9YJB9"/>
<keyword evidence="2" id="KW-1185">Reference proteome</keyword>
<evidence type="ECO:0000313" key="1">
    <source>
        <dbReference type="EMBL" id="SES69175.1"/>
    </source>
</evidence>
<evidence type="ECO:0000313" key="2">
    <source>
        <dbReference type="Proteomes" id="UP000199095"/>
    </source>
</evidence>
<protein>
    <submittedName>
        <fullName evidence="1">Uncharacterized protein</fullName>
    </submittedName>
</protein>
<organism evidence="1 2">
    <name type="scientific">Salinibacillus kushneri</name>
    <dbReference type="NCBI Taxonomy" id="237682"/>
    <lineage>
        <taxon>Bacteria</taxon>
        <taxon>Bacillati</taxon>
        <taxon>Bacillota</taxon>
        <taxon>Bacilli</taxon>
        <taxon>Bacillales</taxon>
        <taxon>Bacillaceae</taxon>
        <taxon>Salinibacillus</taxon>
    </lineage>
</organism>
<accession>A0A1H9YJB9</accession>
<proteinExistence type="predicted"/>
<dbReference type="Proteomes" id="UP000199095">
    <property type="component" value="Unassembled WGS sequence"/>
</dbReference>
<name>A0A1H9YJB9_9BACI</name>
<gene>
    <name evidence="1" type="ORF">SAMN05421676_101189</name>
</gene>
<dbReference type="STRING" id="237682.SAMN05421676_101189"/>
<reference evidence="2" key="1">
    <citation type="submission" date="2016-10" db="EMBL/GenBank/DDBJ databases">
        <authorList>
            <person name="Varghese N."/>
            <person name="Submissions S."/>
        </authorList>
    </citation>
    <scope>NUCLEOTIDE SEQUENCE [LARGE SCALE GENOMIC DNA]</scope>
    <source>
        <strain evidence="2">CGMCC 1.3566</strain>
    </source>
</reference>
<dbReference type="EMBL" id="FOHJ01000001">
    <property type="protein sequence ID" value="SES69175.1"/>
    <property type="molecule type" value="Genomic_DNA"/>
</dbReference>